<dbReference type="RefSeq" id="WP_124976499.1">
    <property type="nucleotide sequence ID" value="NZ_BFFP01000018.1"/>
</dbReference>
<sequence length="166" mass="18270">MGKNSLFTLRVGGYKKSELIELLKQNDIRLNQHGRDLLADSCFGLSKKQHKVKVLVVPVASLGLPLGGTLAEIYAAADKLSLGRCSLETAVYFRLQWQSQPNSQNSVMHAHKAPEGAVTVAAKINGARAVQGFYLRKVAGELWLRGYSCDNSFVFEPEDQFAFQVS</sequence>
<accession>A0A401ITF1</accession>
<dbReference type="Proteomes" id="UP000286848">
    <property type="component" value="Unassembled WGS sequence"/>
</dbReference>
<keyword evidence="2" id="KW-1185">Reference proteome</keyword>
<reference evidence="2" key="1">
    <citation type="journal article" date="2019" name="Int. J. Syst. Evol. Microbiol.">
        <title>Lactobacillus salitolerans sp. nov., a novel lactic acid bacterium isolated from spent mushroom substrates.</title>
        <authorList>
            <person name="Tohno M."/>
            <person name="Tanizawa Y."/>
            <person name="Kojima Y."/>
            <person name="Sakamoto M."/>
            <person name="Nakamura Y."/>
            <person name="Ohkuma M."/>
            <person name="Kobayashi H."/>
        </authorList>
    </citation>
    <scope>NUCLEOTIDE SEQUENCE [LARGE SCALE GENOMIC DNA]</scope>
    <source>
        <strain evidence="2">YK43</strain>
    </source>
</reference>
<dbReference type="EMBL" id="BFFP01000018">
    <property type="protein sequence ID" value="GBG94775.1"/>
    <property type="molecule type" value="Genomic_DNA"/>
</dbReference>
<organism evidence="1 2">
    <name type="scientific">Ligilactobacillus salitolerans</name>
    <dbReference type="NCBI Taxonomy" id="1808352"/>
    <lineage>
        <taxon>Bacteria</taxon>
        <taxon>Bacillati</taxon>
        <taxon>Bacillota</taxon>
        <taxon>Bacilli</taxon>
        <taxon>Lactobacillales</taxon>
        <taxon>Lactobacillaceae</taxon>
        <taxon>Ligilactobacillus</taxon>
    </lineage>
</organism>
<gene>
    <name evidence="1" type="ORF">LFYK43_12340</name>
</gene>
<dbReference type="AlphaFoldDB" id="A0A401ITF1"/>
<proteinExistence type="predicted"/>
<dbReference type="OrthoDB" id="8246499at2"/>
<name>A0A401ITF1_9LACO</name>
<evidence type="ECO:0000313" key="2">
    <source>
        <dbReference type="Proteomes" id="UP000286848"/>
    </source>
</evidence>
<comment type="caution">
    <text evidence="1">The sequence shown here is derived from an EMBL/GenBank/DDBJ whole genome shotgun (WGS) entry which is preliminary data.</text>
</comment>
<evidence type="ECO:0000313" key="1">
    <source>
        <dbReference type="EMBL" id="GBG94775.1"/>
    </source>
</evidence>
<protein>
    <submittedName>
        <fullName evidence="1">Uncharacterized protein</fullName>
    </submittedName>
</protein>